<feature type="chain" id="PRO_5046129066" evidence="1">
    <location>
        <begin position="19"/>
        <end position="200"/>
    </location>
</feature>
<dbReference type="RefSeq" id="WP_173122430.1">
    <property type="nucleotide sequence ID" value="NZ_JABRWJ010000003.1"/>
</dbReference>
<feature type="signal peptide" evidence="1">
    <location>
        <begin position="1"/>
        <end position="18"/>
    </location>
</feature>
<gene>
    <name evidence="3" type="ORF">HLB44_09960</name>
</gene>
<protein>
    <submittedName>
        <fullName evidence="3">Twin-arginine translocation pathway signal</fullName>
    </submittedName>
</protein>
<dbReference type="CDD" id="cd11524">
    <property type="entry name" value="SYLF"/>
    <property type="match status" value="1"/>
</dbReference>
<comment type="caution">
    <text evidence="3">The sequence shown here is derived from an EMBL/GenBank/DDBJ whole genome shotgun (WGS) entry which is preliminary data.</text>
</comment>
<evidence type="ECO:0000313" key="3">
    <source>
        <dbReference type="EMBL" id="NRF67308.1"/>
    </source>
</evidence>
<dbReference type="Pfam" id="PF04366">
    <property type="entry name" value="Ysc84"/>
    <property type="match status" value="1"/>
</dbReference>
<keyword evidence="4" id="KW-1185">Reference proteome</keyword>
<evidence type="ECO:0000259" key="2">
    <source>
        <dbReference type="Pfam" id="PF04366"/>
    </source>
</evidence>
<evidence type="ECO:0000256" key="1">
    <source>
        <dbReference type="SAM" id="SignalP"/>
    </source>
</evidence>
<dbReference type="Proteomes" id="UP000737171">
    <property type="component" value="Unassembled WGS sequence"/>
</dbReference>
<name>A0ABX2EFB1_9BURK</name>
<reference evidence="3 4" key="1">
    <citation type="submission" date="2020-05" db="EMBL/GenBank/DDBJ databases">
        <title>Aquincola sp. isolate from soil.</title>
        <authorList>
            <person name="Han J."/>
            <person name="Kim D.-U."/>
        </authorList>
    </citation>
    <scope>NUCLEOTIDE SEQUENCE [LARGE SCALE GENOMIC DNA]</scope>
    <source>
        <strain evidence="3 4">S2</strain>
    </source>
</reference>
<proteinExistence type="predicted"/>
<dbReference type="InterPro" id="IPR007461">
    <property type="entry name" value="Ysc84_actin-binding"/>
</dbReference>
<dbReference type="PROSITE" id="PS51257">
    <property type="entry name" value="PROKAR_LIPOPROTEIN"/>
    <property type="match status" value="1"/>
</dbReference>
<accession>A0ABX2EFB1</accession>
<keyword evidence="1" id="KW-0732">Signal</keyword>
<sequence length="200" mass="20648">MNIKTGLTSIAVVISALAAGCTTTANVTSAPTPSAAVGLSPLSAEQRRDLAEGYTDSLNRLYATAPRSRELVDGAVGVLVFPRAMSAGLVVGGEIGNGELRVKGRHAGYYRTTSASVGLQAGAQSKALVFLFMSDESLRRFQDSKGWSIGADASVALLKIGANGEIDINSARAPIVAFAMTNMGLMANLSLEGTKITRIG</sequence>
<feature type="domain" description="Ysc84 actin-binding" evidence="2">
    <location>
        <begin position="114"/>
        <end position="197"/>
    </location>
</feature>
<organism evidence="3 4">
    <name type="scientific">Pseudaquabacterium terrae</name>
    <dbReference type="NCBI Taxonomy" id="2732868"/>
    <lineage>
        <taxon>Bacteria</taxon>
        <taxon>Pseudomonadati</taxon>
        <taxon>Pseudomonadota</taxon>
        <taxon>Betaproteobacteria</taxon>
        <taxon>Burkholderiales</taxon>
        <taxon>Sphaerotilaceae</taxon>
        <taxon>Pseudaquabacterium</taxon>
    </lineage>
</organism>
<dbReference type="EMBL" id="JABRWJ010000003">
    <property type="protein sequence ID" value="NRF67308.1"/>
    <property type="molecule type" value="Genomic_DNA"/>
</dbReference>
<evidence type="ECO:0000313" key="4">
    <source>
        <dbReference type="Proteomes" id="UP000737171"/>
    </source>
</evidence>